<dbReference type="Proteomes" id="UP000555728">
    <property type="component" value="Unassembled WGS sequence"/>
</dbReference>
<keyword evidence="2" id="KW-1185">Reference proteome</keyword>
<sequence>MADLKTQAVGAEAPALAHRVEALIAAIAAAEAACLPGALVSGTEDSTGSWIRPTSRIVH</sequence>
<dbReference type="RefSeq" id="WP_221237059.1">
    <property type="nucleotide sequence ID" value="NZ_JACIGI010000010.1"/>
</dbReference>
<accession>A0A7W6WKR2</accession>
<protein>
    <submittedName>
        <fullName evidence="1">Uncharacterized protein</fullName>
    </submittedName>
</protein>
<proteinExistence type="predicted"/>
<dbReference type="EMBL" id="JACIGI010000010">
    <property type="protein sequence ID" value="MBB4285913.1"/>
    <property type="molecule type" value="Genomic_DNA"/>
</dbReference>
<name>A0A7W6WKR2_9PROT</name>
<evidence type="ECO:0000313" key="1">
    <source>
        <dbReference type="EMBL" id="MBB4285913.1"/>
    </source>
</evidence>
<comment type="caution">
    <text evidence="1">The sequence shown here is derived from an EMBL/GenBank/DDBJ whole genome shotgun (WGS) entry which is preliminary data.</text>
</comment>
<gene>
    <name evidence="1" type="ORF">GGD88_001633</name>
</gene>
<dbReference type="AlphaFoldDB" id="A0A7W6WKR2"/>
<organism evidence="1 2">
    <name type="scientific">Roseospira goensis</name>
    <dbReference type="NCBI Taxonomy" id="391922"/>
    <lineage>
        <taxon>Bacteria</taxon>
        <taxon>Pseudomonadati</taxon>
        <taxon>Pseudomonadota</taxon>
        <taxon>Alphaproteobacteria</taxon>
        <taxon>Rhodospirillales</taxon>
        <taxon>Rhodospirillaceae</taxon>
        <taxon>Roseospira</taxon>
    </lineage>
</organism>
<reference evidence="1 2" key="1">
    <citation type="submission" date="2020-08" db="EMBL/GenBank/DDBJ databases">
        <title>Genome sequencing of Purple Non-Sulfur Bacteria from various extreme environments.</title>
        <authorList>
            <person name="Mayer M."/>
        </authorList>
    </citation>
    <scope>NUCLEOTIDE SEQUENCE [LARGE SCALE GENOMIC DNA]</scope>
    <source>
        <strain evidence="1 2">JA135</strain>
    </source>
</reference>
<evidence type="ECO:0000313" key="2">
    <source>
        <dbReference type="Proteomes" id="UP000555728"/>
    </source>
</evidence>